<dbReference type="InterPro" id="IPR000700">
    <property type="entry name" value="PAS-assoc_C"/>
</dbReference>
<proteinExistence type="predicted"/>
<dbReference type="PANTHER" id="PTHR43047:SF72">
    <property type="entry name" value="OSMOSENSING HISTIDINE PROTEIN KINASE SLN1"/>
    <property type="match status" value="1"/>
</dbReference>
<reference evidence="11 12" key="1">
    <citation type="submission" date="2017-04" db="EMBL/GenBank/DDBJ databases">
        <title>Genome Sequence of Marinobacter salarius strain SMR5 Isolated from a culture of the Diatom Skeletonema marinoi.</title>
        <authorList>
            <person name="Topel M."/>
            <person name="Pinder M.I.M."/>
            <person name="Johansson O.N."/>
            <person name="Kourtchenko O."/>
            <person name="Godhe A."/>
            <person name="Clarke A.K."/>
        </authorList>
    </citation>
    <scope>NUCLEOTIDE SEQUENCE [LARGE SCALE GENOMIC DNA]</scope>
    <source>
        <strain evidence="11 12">SMR5</strain>
    </source>
</reference>
<evidence type="ECO:0000259" key="8">
    <source>
        <dbReference type="PROSITE" id="PS50110"/>
    </source>
</evidence>
<dbReference type="Gene3D" id="3.30.565.10">
    <property type="entry name" value="Histidine kinase-like ATPase, C-terminal domain"/>
    <property type="match status" value="1"/>
</dbReference>
<dbReference type="SMART" id="SM00448">
    <property type="entry name" value="REC"/>
    <property type="match status" value="1"/>
</dbReference>
<dbReference type="GO" id="GO:0006355">
    <property type="term" value="P:regulation of DNA-templated transcription"/>
    <property type="evidence" value="ECO:0007669"/>
    <property type="project" value="InterPro"/>
</dbReference>
<dbReference type="EC" id="2.7.13.3" evidence="2"/>
<dbReference type="PROSITE" id="PS50109">
    <property type="entry name" value="HIS_KIN"/>
    <property type="match status" value="1"/>
</dbReference>
<dbReference type="PROSITE" id="PS50112">
    <property type="entry name" value="PAS"/>
    <property type="match status" value="1"/>
</dbReference>
<dbReference type="CDD" id="cd19920">
    <property type="entry name" value="REC_PA4781-like"/>
    <property type="match status" value="1"/>
</dbReference>
<evidence type="ECO:0000259" key="7">
    <source>
        <dbReference type="PROSITE" id="PS50109"/>
    </source>
</evidence>
<dbReference type="CDD" id="cd00082">
    <property type="entry name" value="HisKA"/>
    <property type="match status" value="1"/>
</dbReference>
<feature type="domain" description="PAC" evidence="10">
    <location>
        <begin position="219"/>
        <end position="270"/>
    </location>
</feature>
<evidence type="ECO:0000256" key="4">
    <source>
        <dbReference type="ARBA" id="ARBA00022679"/>
    </source>
</evidence>
<dbReference type="SMART" id="SM00091">
    <property type="entry name" value="PAS"/>
    <property type="match status" value="1"/>
</dbReference>
<dbReference type="Gene3D" id="1.10.287.130">
    <property type="match status" value="1"/>
</dbReference>
<dbReference type="EMBL" id="CP020931">
    <property type="protein sequence ID" value="ARM84933.1"/>
    <property type="molecule type" value="Genomic_DNA"/>
</dbReference>
<organism evidence="11 12">
    <name type="scientific">Marinobacter salarius</name>
    <dbReference type="NCBI Taxonomy" id="1420917"/>
    <lineage>
        <taxon>Bacteria</taxon>
        <taxon>Pseudomonadati</taxon>
        <taxon>Pseudomonadota</taxon>
        <taxon>Gammaproteobacteria</taxon>
        <taxon>Pseudomonadales</taxon>
        <taxon>Marinobacteraceae</taxon>
        <taxon>Marinobacter</taxon>
    </lineage>
</organism>
<dbReference type="InterPro" id="IPR003661">
    <property type="entry name" value="HisK_dim/P_dom"/>
</dbReference>
<dbReference type="InterPro" id="IPR005467">
    <property type="entry name" value="His_kinase_dom"/>
</dbReference>
<dbReference type="STRING" id="1420917.AU15_14840"/>
<dbReference type="Gene3D" id="3.30.450.20">
    <property type="entry name" value="PAS domain"/>
    <property type="match status" value="1"/>
</dbReference>
<dbReference type="Pfam" id="PF00989">
    <property type="entry name" value="PAS"/>
    <property type="match status" value="1"/>
</dbReference>
<keyword evidence="3 6" id="KW-0597">Phosphoprotein</keyword>
<dbReference type="SUPFAM" id="SSF55785">
    <property type="entry name" value="PYP-like sensor domain (PAS domain)"/>
    <property type="match status" value="1"/>
</dbReference>
<dbReference type="GO" id="GO:0005886">
    <property type="term" value="C:plasma membrane"/>
    <property type="evidence" value="ECO:0007669"/>
    <property type="project" value="TreeGrafter"/>
</dbReference>
<dbReference type="InterPro" id="IPR035965">
    <property type="entry name" value="PAS-like_dom_sf"/>
</dbReference>
<evidence type="ECO:0000313" key="12">
    <source>
        <dbReference type="Proteomes" id="UP000193100"/>
    </source>
</evidence>
<dbReference type="InterPro" id="IPR013767">
    <property type="entry name" value="PAS_fold"/>
</dbReference>
<dbReference type="CDD" id="cd00130">
    <property type="entry name" value="PAS"/>
    <property type="match status" value="1"/>
</dbReference>
<comment type="catalytic activity">
    <reaction evidence="1">
        <text>ATP + protein L-histidine = ADP + protein N-phospho-L-histidine.</text>
        <dbReference type="EC" id="2.7.13.3"/>
    </reaction>
</comment>
<evidence type="ECO:0000256" key="5">
    <source>
        <dbReference type="ARBA" id="ARBA00022777"/>
    </source>
</evidence>
<gene>
    <name evidence="11" type="primary">todS</name>
    <name evidence="11" type="ORF">MARSALSMR5_02887</name>
</gene>
<name>A0A1W6KBY6_9GAMM</name>
<dbReference type="PROSITE" id="PS50113">
    <property type="entry name" value="PAC"/>
    <property type="match status" value="1"/>
</dbReference>
<dbReference type="GeneID" id="77256816"/>
<dbReference type="InterPro" id="IPR011006">
    <property type="entry name" value="CheY-like_superfamily"/>
</dbReference>
<feature type="domain" description="Response regulatory" evidence="8">
    <location>
        <begin position="12"/>
        <end position="128"/>
    </location>
</feature>
<dbReference type="SMART" id="SM00086">
    <property type="entry name" value="PAC"/>
    <property type="match status" value="1"/>
</dbReference>
<evidence type="ECO:0000313" key="11">
    <source>
        <dbReference type="EMBL" id="ARM84933.1"/>
    </source>
</evidence>
<dbReference type="Gene3D" id="3.40.50.2300">
    <property type="match status" value="1"/>
</dbReference>
<protein>
    <recommendedName>
        <fullName evidence="2">histidine kinase</fullName>
        <ecNumber evidence="2">2.7.13.3</ecNumber>
    </recommendedName>
</protein>
<dbReference type="SUPFAM" id="SSF55874">
    <property type="entry name" value="ATPase domain of HSP90 chaperone/DNA topoisomerase II/histidine kinase"/>
    <property type="match status" value="1"/>
</dbReference>
<dbReference type="Pfam" id="PF00072">
    <property type="entry name" value="Response_reg"/>
    <property type="match status" value="1"/>
</dbReference>
<dbReference type="NCBIfam" id="TIGR00229">
    <property type="entry name" value="sensory_box"/>
    <property type="match status" value="1"/>
</dbReference>
<feature type="domain" description="PAS" evidence="9">
    <location>
        <begin position="144"/>
        <end position="189"/>
    </location>
</feature>
<accession>A0A1W6KBY6</accession>
<dbReference type="GO" id="GO:0009927">
    <property type="term" value="F:histidine phosphotransfer kinase activity"/>
    <property type="evidence" value="ECO:0007669"/>
    <property type="project" value="TreeGrafter"/>
</dbReference>
<keyword evidence="4 11" id="KW-0808">Transferase</keyword>
<dbReference type="PRINTS" id="PR00344">
    <property type="entry name" value="BCTRLSENSOR"/>
</dbReference>
<dbReference type="SUPFAM" id="SSF52172">
    <property type="entry name" value="CheY-like"/>
    <property type="match status" value="1"/>
</dbReference>
<dbReference type="RefSeq" id="WP_036204574.1">
    <property type="nucleotide sequence ID" value="NZ_CP020931.1"/>
</dbReference>
<evidence type="ECO:0000259" key="10">
    <source>
        <dbReference type="PROSITE" id="PS50113"/>
    </source>
</evidence>
<dbReference type="Pfam" id="PF02518">
    <property type="entry name" value="HATPase_c"/>
    <property type="match status" value="1"/>
</dbReference>
<evidence type="ECO:0000256" key="6">
    <source>
        <dbReference type="PROSITE-ProRule" id="PRU00169"/>
    </source>
</evidence>
<dbReference type="Pfam" id="PF00512">
    <property type="entry name" value="HisKA"/>
    <property type="match status" value="1"/>
</dbReference>
<keyword evidence="5 11" id="KW-0418">Kinase</keyword>
<feature type="modified residue" description="4-aspartylphosphate" evidence="6">
    <location>
        <position position="61"/>
    </location>
</feature>
<feature type="domain" description="Histidine kinase" evidence="7">
    <location>
        <begin position="297"/>
        <end position="512"/>
    </location>
</feature>
<sequence length="529" mass="58068">MTDAVLETTDVTVLLVDDNPQNLKVLYETLKDKGYRLLIANDGEKALDLAHRHQPEVILLDIMMPELDGYQVCERLKADPVTSDSAVVFLSALDDLQAKVRGFSLGGADYISKPFQAQEVIARVKTHARVIRLERALQARNRQLENDQARILNSISEGIYGLDARGTIVFANPAAALIMRRPVEELIGEGFFDLHFRTAGHGCESLPIYATCTKGVPENQRDIEMLRADGSPFPVEYRATPKLDGDELHGAVVVFRDITAELESERALDDARHMVQEQREQLAHFSRLTTMGEMAAGVAHEVNQPLTAITNYARVAKRVLAKEAPDHELLEETLEKIEAQSHRASEVIRRIRRFMKKPAAGKDVLSIAALLEDTRQFAEVDIRNNEGGVEISVANDVPDVLADPIQVQQVALNLIRNALESTRSAQSEKPVEVTVAMSGTGCVRVAVTDHGVGLQDDAEEKLFLPFYTTKEEGMGIGLPMCRSLIQAQGGDIGFERPEHGGACFFFTLPVAGAVGSPWASTDGSGEPTE</sequence>
<dbReference type="InterPro" id="IPR001789">
    <property type="entry name" value="Sig_transdc_resp-reg_receiver"/>
</dbReference>
<dbReference type="InterPro" id="IPR003594">
    <property type="entry name" value="HATPase_dom"/>
</dbReference>
<dbReference type="GO" id="GO:0000155">
    <property type="term" value="F:phosphorelay sensor kinase activity"/>
    <property type="evidence" value="ECO:0007669"/>
    <property type="project" value="InterPro"/>
</dbReference>
<dbReference type="InterPro" id="IPR036097">
    <property type="entry name" value="HisK_dim/P_sf"/>
</dbReference>
<evidence type="ECO:0000259" key="9">
    <source>
        <dbReference type="PROSITE" id="PS50112"/>
    </source>
</evidence>
<dbReference type="AlphaFoldDB" id="A0A1W6KBY6"/>
<dbReference type="InterPro" id="IPR036890">
    <property type="entry name" value="HATPase_C_sf"/>
</dbReference>
<dbReference type="Proteomes" id="UP000193100">
    <property type="component" value="Chromosome"/>
</dbReference>
<dbReference type="PANTHER" id="PTHR43047">
    <property type="entry name" value="TWO-COMPONENT HISTIDINE PROTEIN KINASE"/>
    <property type="match status" value="1"/>
</dbReference>
<dbReference type="SMART" id="SM00387">
    <property type="entry name" value="HATPase_c"/>
    <property type="match status" value="1"/>
</dbReference>
<evidence type="ECO:0000256" key="2">
    <source>
        <dbReference type="ARBA" id="ARBA00012438"/>
    </source>
</evidence>
<dbReference type="InterPro" id="IPR000014">
    <property type="entry name" value="PAS"/>
</dbReference>
<dbReference type="InterPro" id="IPR004358">
    <property type="entry name" value="Sig_transdc_His_kin-like_C"/>
</dbReference>
<dbReference type="PROSITE" id="PS50110">
    <property type="entry name" value="RESPONSE_REGULATORY"/>
    <property type="match status" value="1"/>
</dbReference>
<dbReference type="SMART" id="SM00388">
    <property type="entry name" value="HisKA"/>
    <property type="match status" value="1"/>
</dbReference>
<evidence type="ECO:0000256" key="3">
    <source>
        <dbReference type="ARBA" id="ARBA00022553"/>
    </source>
</evidence>
<dbReference type="InterPro" id="IPR001610">
    <property type="entry name" value="PAC"/>
</dbReference>
<dbReference type="SUPFAM" id="SSF47384">
    <property type="entry name" value="Homodimeric domain of signal transducing histidine kinase"/>
    <property type="match status" value="1"/>
</dbReference>
<evidence type="ECO:0000256" key="1">
    <source>
        <dbReference type="ARBA" id="ARBA00000085"/>
    </source>
</evidence>